<evidence type="ECO:0000313" key="2">
    <source>
        <dbReference type="Proteomes" id="UP000238083"/>
    </source>
</evidence>
<dbReference type="SUPFAM" id="SSF51658">
    <property type="entry name" value="Xylose isomerase-like"/>
    <property type="match status" value="1"/>
</dbReference>
<evidence type="ECO:0000313" key="1">
    <source>
        <dbReference type="EMBL" id="PRY10514.1"/>
    </source>
</evidence>
<name>A0A2T0QXA0_9ACTN</name>
<dbReference type="Gene3D" id="3.20.20.150">
    <property type="entry name" value="Divalent-metal-dependent TIM barrel enzymes"/>
    <property type="match status" value="1"/>
</dbReference>
<dbReference type="RefSeq" id="WP_106215250.1">
    <property type="nucleotide sequence ID" value="NZ_PVZF01000016.1"/>
</dbReference>
<sequence length="412" mass="46251">MRLPDALGDLTYSTLVHAGDTWPEMRESLETFVPQVKARVSPDRPFGVSLRISGDSARTLSEDAAERRRLKEWLDAQGLYVYTVNAFPQGAFKNRVVMEDVYEPDWSTDARAEYTCRVADVLAEITPDGVVPSIQTMPLAYKPKVTSEEYVQAFTRNVLDVAAHLVDLERRTGRRVVLAIEPEPFCYLETIAETVEYFDTRLFSGAASRHLARRAGLPLSEAPAALRRHLGIVLDMGHQCVEFDDLTASLDLLADHGVPIFKLQAAAALWVPTVGEREVAELERFTDTIYLSQTTQRAQDGTLQRFLNLSDAIAAWRADPRDDVEWRTHFHVPVFMDAIGPFRTTRPMIEDALRAHVATRQSAHLEIETYTWDVLPAHLKTGDVVDYVSRELEFVRDVVTRGAGSPQEGGRA</sequence>
<keyword evidence="2" id="KW-1185">Reference proteome</keyword>
<evidence type="ECO:0008006" key="3">
    <source>
        <dbReference type="Google" id="ProtNLM"/>
    </source>
</evidence>
<comment type="caution">
    <text evidence="1">The sequence shown here is derived from an EMBL/GenBank/DDBJ whole genome shotgun (WGS) entry which is preliminary data.</text>
</comment>
<dbReference type="NCBIfam" id="NF035939">
    <property type="entry name" value="TIM_EboE"/>
    <property type="match status" value="1"/>
</dbReference>
<dbReference type="OrthoDB" id="9785907at2"/>
<reference evidence="1 2" key="1">
    <citation type="submission" date="2018-03" db="EMBL/GenBank/DDBJ databases">
        <title>Genomic Encyclopedia of Archaeal and Bacterial Type Strains, Phase II (KMG-II): from individual species to whole genera.</title>
        <authorList>
            <person name="Goeker M."/>
        </authorList>
    </citation>
    <scope>NUCLEOTIDE SEQUENCE [LARGE SCALE GENOMIC DNA]</scope>
    <source>
        <strain evidence="1 2">DSM 19711</strain>
    </source>
</reference>
<dbReference type="AlphaFoldDB" id="A0A2T0QXA0"/>
<accession>A0A2T0QXA0</accession>
<dbReference type="Proteomes" id="UP000238083">
    <property type="component" value="Unassembled WGS sequence"/>
</dbReference>
<organism evidence="1 2">
    <name type="scientific">Kineococcus rhizosphaerae</name>
    <dbReference type="NCBI Taxonomy" id="559628"/>
    <lineage>
        <taxon>Bacteria</taxon>
        <taxon>Bacillati</taxon>
        <taxon>Actinomycetota</taxon>
        <taxon>Actinomycetes</taxon>
        <taxon>Kineosporiales</taxon>
        <taxon>Kineosporiaceae</taxon>
        <taxon>Kineococcus</taxon>
    </lineage>
</organism>
<proteinExistence type="predicted"/>
<dbReference type="InterPro" id="IPR036237">
    <property type="entry name" value="Xyl_isomerase-like_sf"/>
</dbReference>
<dbReference type="EMBL" id="PVZF01000016">
    <property type="protein sequence ID" value="PRY10514.1"/>
    <property type="molecule type" value="Genomic_DNA"/>
</dbReference>
<protein>
    <recommendedName>
        <fullName evidence="3">Xylose isomerase-like TIM barrel protein</fullName>
    </recommendedName>
</protein>
<gene>
    <name evidence="1" type="ORF">CLV37_11667</name>
</gene>